<evidence type="ECO:0000313" key="3">
    <source>
        <dbReference type="Proteomes" id="UP000292781"/>
    </source>
</evidence>
<dbReference type="Pfam" id="PF00027">
    <property type="entry name" value="cNMP_binding"/>
    <property type="match status" value="1"/>
</dbReference>
<dbReference type="AlphaFoldDB" id="A0A4Q9VKB7"/>
<comment type="caution">
    <text evidence="2">The sequence shown here is derived from an EMBL/GenBank/DDBJ whole genome shotgun (WGS) entry which is preliminary data.</text>
</comment>
<feature type="domain" description="Cyclic nucleotide-binding" evidence="1">
    <location>
        <begin position="15"/>
        <end position="134"/>
    </location>
</feature>
<dbReference type="EMBL" id="SJFN01000024">
    <property type="protein sequence ID" value="TBW35813.1"/>
    <property type="molecule type" value="Genomic_DNA"/>
</dbReference>
<keyword evidence="3" id="KW-1185">Reference proteome</keyword>
<organism evidence="2 3">
    <name type="scientific">Siculibacillus lacustris</name>
    <dbReference type="NCBI Taxonomy" id="1549641"/>
    <lineage>
        <taxon>Bacteria</taxon>
        <taxon>Pseudomonadati</taxon>
        <taxon>Pseudomonadota</taxon>
        <taxon>Alphaproteobacteria</taxon>
        <taxon>Hyphomicrobiales</taxon>
        <taxon>Ancalomicrobiaceae</taxon>
        <taxon>Siculibacillus</taxon>
    </lineage>
</organism>
<dbReference type="OrthoDB" id="9807547at2"/>
<sequence length="155" mass="16921">MSLERDIDLLRNVPFFDGIPSEALRLLAFSADPRDYGDGARLFSAGDVAEGGAIVIDGWIDLLDERENPPRVIERLGPGALIGELALIVETTRSVAALSNGRSRVLAVRRSLFRRMLEEYPSIAVTLHDRIAERLTSLSPVVGRIGADLAAIDRD</sequence>
<dbReference type="RefSeq" id="WP_131310514.1">
    <property type="nucleotide sequence ID" value="NZ_SJFN01000024.1"/>
</dbReference>
<dbReference type="Proteomes" id="UP000292781">
    <property type="component" value="Unassembled WGS sequence"/>
</dbReference>
<dbReference type="PROSITE" id="PS50042">
    <property type="entry name" value="CNMP_BINDING_3"/>
    <property type="match status" value="1"/>
</dbReference>
<accession>A0A4Q9VKB7</accession>
<proteinExistence type="predicted"/>
<evidence type="ECO:0000313" key="2">
    <source>
        <dbReference type="EMBL" id="TBW35813.1"/>
    </source>
</evidence>
<dbReference type="SMART" id="SM00100">
    <property type="entry name" value="cNMP"/>
    <property type="match status" value="1"/>
</dbReference>
<gene>
    <name evidence="2" type="ORF">EYW49_15580</name>
</gene>
<protein>
    <submittedName>
        <fullName evidence="2">Crp/Fnr family transcriptional regulator</fullName>
    </submittedName>
</protein>
<name>A0A4Q9VKB7_9HYPH</name>
<evidence type="ECO:0000259" key="1">
    <source>
        <dbReference type="PROSITE" id="PS50042"/>
    </source>
</evidence>
<dbReference type="InterPro" id="IPR000595">
    <property type="entry name" value="cNMP-bd_dom"/>
</dbReference>
<dbReference type="SUPFAM" id="SSF51206">
    <property type="entry name" value="cAMP-binding domain-like"/>
    <property type="match status" value="1"/>
</dbReference>
<dbReference type="InterPro" id="IPR018490">
    <property type="entry name" value="cNMP-bd_dom_sf"/>
</dbReference>
<dbReference type="Gene3D" id="2.60.120.10">
    <property type="entry name" value="Jelly Rolls"/>
    <property type="match status" value="1"/>
</dbReference>
<dbReference type="InterPro" id="IPR014710">
    <property type="entry name" value="RmlC-like_jellyroll"/>
</dbReference>
<dbReference type="CDD" id="cd00038">
    <property type="entry name" value="CAP_ED"/>
    <property type="match status" value="1"/>
</dbReference>
<reference evidence="2 3" key="1">
    <citation type="submission" date="2019-02" db="EMBL/GenBank/DDBJ databases">
        <title>Siculibacillus lacustris gen. nov., sp. nov., a new rosette-forming bacterium isolated from a freshwater crater lake (Lake St. Ana, Romania).</title>
        <authorList>
            <person name="Felfoldi T."/>
            <person name="Marton Z."/>
            <person name="Szabo A."/>
            <person name="Mentes A."/>
            <person name="Boka K."/>
            <person name="Marialigeti K."/>
            <person name="Mathe I."/>
            <person name="Koncz M."/>
            <person name="Schumann P."/>
            <person name="Toth E."/>
        </authorList>
    </citation>
    <scope>NUCLEOTIDE SEQUENCE [LARGE SCALE GENOMIC DNA]</scope>
    <source>
        <strain evidence="2 3">SA-279</strain>
    </source>
</reference>